<dbReference type="InterPro" id="IPR046335">
    <property type="entry name" value="LacI/GalR-like_sensor"/>
</dbReference>
<dbReference type="GO" id="GO:0003677">
    <property type="term" value="F:DNA binding"/>
    <property type="evidence" value="ECO:0007669"/>
    <property type="project" value="UniProtKB-KW"/>
</dbReference>
<accession>A0A2X3J5J3</accession>
<feature type="domain" description="Transcriptional regulator LacI/GalR-like sensor" evidence="4">
    <location>
        <begin position="19"/>
        <end position="64"/>
    </location>
</feature>
<dbReference type="SUPFAM" id="SSF53822">
    <property type="entry name" value="Periplasmic binding protein-like I"/>
    <property type="match status" value="1"/>
</dbReference>
<evidence type="ECO:0000313" key="6">
    <source>
        <dbReference type="Proteomes" id="UP000251197"/>
    </source>
</evidence>
<keyword evidence="3" id="KW-0804">Transcription</keyword>
<proteinExistence type="predicted"/>
<protein>
    <submittedName>
        <fullName evidence="5">Cryptic asc operon repressor</fullName>
    </submittedName>
</protein>
<evidence type="ECO:0000256" key="3">
    <source>
        <dbReference type="ARBA" id="ARBA00023163"/>
    </source>
</evidence>
<dbReference type="AlphaFoldDB" id="A0A2X3J5J3"/>
<sequence>MTWPSVPSAGSVRLACRYPAMCPVIGFDNVPTGAFLSPPLSSVKEPVSEMIHEVINRLTAMLDGGYFSKR</sequence>
<keyword evidence="1" id="KW-0805">Transcription regulation</keyword>
<evidence type="ECO:0000259" key="4">
    <source>
        <dbReference type="Pfam" id="PF13377"/>
    </source>
</evidence>
<evidence type="ECO:0000256" key="1">
    <source>
        <dbReference type="ARBA" id="ARBA00023015"/>
    </source>
</evidence>
<reference evidence="5 6" key="1">
    <citation type="submission" date="2018-06" db="EMBL/GenBank/DDBJ databases">
        <authorList>
            <consortium name="Pathogen Informatics"/>
            <person name="Doyle S."/>
        </authorList>
    </citation>
    <scope>NUCLEOTIDE SEQUENCE [LARGE SCALE GENOMIC DNA]</scope>
    <source>
        <strain evidence="5 6">NCTC12120</strain>
    </source>
</reference>
<dbReference type="Pfam" id="PF13377">
    <property type="entry name" value="Peripla_BP_3"/>
    <property type="match status" value="1"/>
</dbReference>
<evidence type="ECO:0000256" key="2">
    <source>
        <dbReference type="ARBA" id="ARBA00023125"/>
    </source>
</evidence>
<gene>
    <name evidence="5" type="primary">ascG_3</name>
    <name evidence="5" type="ORF">NCTC12120_04466</name>
</gene>
<evidence type="ECO:0000313" key="5">
    <source>
        <dbReference type="EMBL" id="SQC91313.1"/>
    </source>
</evidence>
<dbReference type="InterPro" id="IPR028082">
    <property type="entry name" value="Peripla_BP_I"/>
</dbReference>
<dbReference type="Gene3D" id="3.40.50.2300">
    <property type="match status" value="2"/>
</dbReference>
<dbReference type="EMBL" id="UAVU01000007">
    <property type="protein sequence ID" value="SQC91313.1"/>
    <property type="molecule type" value="Genomic_DNA"/>
</dbReference>
<keyword evidence="2" id="KW-0238">DNA-binding</keyword>
<dbReference type="Proteomes" id="UP000251197">
    <property type="component" value="Unassembled WGS sequence"/>
</dbReference>
<name>A0A2X3J5J3_9ENTR</name>
<organism evidence="5 6">
    <name type="scientific">Cedecea neteri</name>
    <dbReference type="NCBI Taxonomy" id="158822"/>
    <lineage>
        <taxon>Bacteria</taxon>
        <taxon>Pseudomonadati</taxon>
        <taxon>Pseudomonadota</taxon>
        <taxon>Gammaproteobacteria</taxon>
        <taxon>Enterobacterales</taxon>
        <taxon>Enterobacteriaceae</taxon>
        <taxon>Cedecea</taxon>
    </lineage>
</organism>